<dbReference type="Proteomes" id="UP001413721">
    <property type="component" value="Unassembled WGS sequence"/>
</dbReference>
<protein>
    <recommendedName>
        <fullName evidence="4">SGNH hydrolase-type esterase domain-containing protein</fullName>
    </recommendedName>
</protein>
<dbReference type="RefSeq" id="WP_345935364.1">
    <property type="nucleotide sequence ID" value="NZ_JBBKTV010000011.1"/>
</dbReference>
<accession>A0ABU9YN66</accession>
<evidence type="ECO:0008006" key="4">
    <source>
        <dbReference type="Google" id="ProtNLM"/>
    </source>
</evidence>
<evidence type="ECO:0000256" key="1">
    <source>
        <dbReference type="SAM" id="Phobius"/>
    </source>
</evidence>
<proteinExistence type="predicted"/>
<keyword evidence="1" id="KW-0472">Membrane</keyword>
<keyword evidence="3" id="KW-1185">Reference proteome</keyword>
<reference evidence="2 3" key="1">
    <citation type="submission" date="2024-03" db="EMBL/GenBank/DDBJ databases">
        <title>High-quality draft genome sequencing of Tistrella sp. BH-R2-4.</title>
        <authorList>
            <person name="Dong C."/>
        </authorList>
    </citation>
    <scope>NUCLEOTIDE SEQUENCE [LARGE SCALE GENOMIC DNA]</scope>
    <source>
        <strain evidence="2 3">BH-R2-4</strain>
    </source>
</reference>
<keyword evidence="1" id="KW-1133">Transmembrane helix</keyword>
<feature type="transmembrane region" description="Helical" evidence="1">
    <location>
        <begin position="23"/>
        <end position="45"/>
    </location>
</feature>
<sequence length="343" mass="35588">MPSSADKQAAAESGPAEAAWQRFWRIVIATALAGAVAIAALNALVDPTGAVHARWPDAPILCAEGPRGDIWVAATLPVRLDPPAVLVAGTSRVAVGIDQALLDQLADGRTARIVGLAGARMAELARWLIPLVDRADAPQRLILGLDYAMFAGIDRRAGATPPAGPGAIWMRALLHPDATLASLNALVSPDDCALSRGNRSGGDRGRSIAAAAAARGWDAVRTDAAGAPAARLRQTDAAALPDAEDMAALDAVLTVARARGIAVAVLLPPVHPVQRAALTATGHGSAFRRWHDHLSGLARSGTVALTDLGAAVDDDRLIDDLSRPGFLDPIHFTPALLRRLINK</sequence>
<gene>
    <name evidence="2" type="ORF">WG926_18140</name>
</gene>
<comment type="caution">
    <text evidence="2">The sequence shown here is derived from an EMBL/GenBank/DDBJ whole genome shotgun (WGS) entry which is preliminary data.</text>
</comment>
<keyword evidence="1" id="KW-0812">Transmembrane</keyword>
<name>A0ABU9YN66_9PROT</name>
<organism evidence="2 3">
    <name type="scientific">Tistrella arctica</name>
    <dbReference type="NCBI Taxonomy" id="3133430"/>
    <lineage>
        <taxon>Bacteria</taxon>
        <taxon>Pseudomonadati</taxon>
        <taxon>Pseudomonadota</taxon>
        <taxon>Alphaproteobacteria</taxon>
        <taxon>Geminicoccales</taxon>
        <taxon>Geminicoccaceae</taxon>
        <taxon>Tistrella</taxon>
    </lineage>
</organism>
<evidence type="ECO:0000313" key="3">
    <source>
        <dbReference type="Proteomes" id="UP001413721"/>
    </source>
</evidence>
<dbReference type="EMBL" id="JBBKTW010000006">
    <property type="protein sequence ID" value="MEN2990241.1"/>
    <property type="molecule type" value="Genomic_DNA"/>
</dbReference>
<evidence type="ECO:0000313" key="2">
    <source>
        <dbReference type="EMBL" id="MEN2990241.1"/>
    </source>
</evidence>